<comment type="caution">
    <text evidence="1">The sequence shown here is derived from an EMBL/GenBank/DDBJ whole genome shotgun (WGS) entry which is preliminary data.</text>
</comment>
<dbReference type="RefSeq" id="WP_021798158.1">
    <property type="nucleotide sequence ID" value="NZ_ACVN02000236.1"/>
</dbReference>
<gene>
    <name evidence="1" type="ORF">HMPREF0682_0047</name>
</gene>
<sequence length="319" mass="35812">MGLEEIAVVFAVSDPGQNPNTRARETQLLTYFHAMAVAFSSVRRWNPDLRLTLVTGADVPAEVRPVFERCGVRTEDVPFGHRAPEGFMNTFSGCLYLLDALQLAARHDVLFIDPDVLCVDALTGLDEGAAGRLGALGLELRPDEAMNGLTIAQSDELHRLLGEPEEPWTYYGGEVYLVRRDLVGPLRERVERAWRLALERHAAGLPHFVTEEHLLSYALRGLPTTDLAPWCQRIWTTSRVRTVTGREDRLSLWHLPAEKDFGFQRLFGVVSDGGSWFWRAPRGEFVARAGRELNLHHRRPAKFLRDAAGQLVNRVAGAR</sequence>
<dbReference type="EMBL" id="ACVN02000236">
    <property type="protein sequence ID" value="ERK53550.1"/>
    <property type="molecule type" value="Genomic_DNA"/>
</dbReference>
<dbReference type="GeneID" id="95359531"/>
<dbReference type="OrthoDB" id="7605130at2"/>
<dbReference type="SUPFAM" id="SSF53448">
    <property type="entry name" value="Nucleotide-diphospho-sugar transferases"/>
    <property type="match status" value="1"/>
</dbReference>
<organism evidence="1 2">
    <name type="scientific">Propionibacterium acidifaciens F0233</name>
    <dbReference type="NCBI Taxonomy" id="553198"/>
    <lineage>
        <taxon>Bacteria</taxon>
        <taxon>Bacillati</taxon>
        <taxon>Actinomycetota</taxon>
        <taxon>Actinomycetes</taxon>
        <taxon>Propionibacteriales</taxon>
        <taxon>Propionibacteriaceae</taxon>
        <taxon>Propionibacterium</taxon>
    </lineage>
</organism>
<dbReference type="InterPro" id="IPR029044">
    <property type="entry name" value="Nucleotide-diphossugar_trans"/>
</dbReference>
<keyword evidence="2" id="KW-1185">Reference proteome</keyword>
<reference evidence="1" key="1">
    <citation type="submission" date="2013-08" db="EMBL/GenBank/DDBJ databases">
        <authorList>
            <person name="Durkin A.S."/>
            <person name="Haft D.R."/>
            <person name="McCorrison J."/>
            <person name="Torralba M."/>
            <person name="Gillis M."/>
            <person name="Haft D.H."/>
            <person name="Methe B."/>
            <person name="Sutton G."/>
            <person name="Nelson K.E."/>
        </authorList>
    </citation>
    <scope>NUCLEOTIDE SEQUENCE [LARGE SCALE GENOMIC DNA]</scope>
    <source>
        <strain evidence="1">F0233</strain>
    </source>
</reference>
<dbReference type="Proteomes" id="UP000017052">
    <property type="component" value="Unassembled WGS sequence"/>
</dbReference>
<protein>
    <recommendedName>
        <fullName evidence="3">Glycosyltransferase family 8</fullName>
    </recommendedName>
</protein>
<evidence type="ECO:0000313" key="2">
    <source>
        <dbReference type="Proteomes" id="UP000017052"/>
    </source>
</evidence>
<name>U2PSS5_9ACTN</name>
<accession>U2PSS5</accession>
<proteinExistence type="predicted"/>
<dbReference type="AlphaFoldDB" id="U2PSS5"/>
<evidence type="ECO:0000313" key="1">
    <source>
        <dbReference type="EMBL" id="ERK53550.1"/>
    </source>
</evidence>
<evidence type="ECO:0008006" key="3">
    <source>
        <dbReference type="Google" id="ProtNLM"/>
    </source>
</evidence>